<proteinExistence type="predicted"/>
<accession>A0ABN7WI77</accession>
<evidence type="ECO:0000259" key="1">
    <source>
        <dbReference type="Pfam" id="PF03101"/>
    </source>
</evidence>
<dbReference type="InterPro" id="IPR031052">
    <property type="entry name" value="FHY3/FAR1"/>
</dbReference>
<comment type="caution">
    <text evidence="3">The sequence shown here is derived from an EMBL/GenBank/DDBJ whole genome shotgun (WGS) entry which is preliminary data.</text>
</comment>
<reference evidence="3 4" key="1">
    <citation type="submission" date="2021-06" db="EMBL/GenBank/DDBJ databases">
        <authorList>
            <person name="Kallberg Y."/>
            <person name="Tangrot J."/>
            <person name="Rosling A."/>
        </authorList>
    </citation>
    <scope>NUCLEOTIDE SEQUENCE [LARGE SCALE GENOMIC DNA]</scope>
    <source>
        <strain evidence="3 4">120-4 pot B 10/14</strain>
    </source>
</reference>
<dbReference type="PANTHER" id="PTHR31669:SF251">
    <property type="entry name" value="PROTEIN FAR1-RELATED SEQUENCE"/>
    <property type="match status" value="1"/>
</dbReference>
<evidence type="ECO:0000313" key="4">
    <source>
        <dbReference type="Proteomes" id="UP000789901"/>
    </source>
</evidence>
<sequence length="655" mass="75148">MELTMPKLNERFESLEAFENAAKSAAKAHGFAFSRKDSNLVGHKTKSPFVVLQCTKSGEWRNNWEITEENRKRKKNTKRDRCPVYIRAVVKYYSTVNSGDEPKWVVTKVVLKHNHPMLEVDEIATYPQYRVMSVSQKNLIRQLHDSNAPTRVITIAVNKIDNGGIIHPKDVVNERARIRLALNEGSNENSTQKLLKLLEERNYIVVPLKTTKGYLTHLFFSHVEAIKCVARCPEVLIVDSTYKTNVYKYPLVSAVGVNNISNEKGALASYQIAMAWMEDESEASYIWFLQTLRTRIYEFYGCIPEVFMSDRDQALRNAASKVFPESNKMLCVWHILEQNLKTNCRKFFKEDDDYQVFKKEVEALRLTLYEENIPELLNAVKKAAEKSHTSEKVMAYINTLMKESNTWISVYTKQFCHMGISTTGRSESSHHAFKQAIETAKDLESVFCSIDQTMRLQHLKASMRLGSNKVAVDPFTLRDPKFGELIGNISAWAINNIKRTLKKMKENPTINKSTEICECTIKINYKLPCPHVIPMDEFPCPSKSAITDPEFYDTFIKAEEAFQQLPDRASKIEFIAKLDQVVNMPLSEPIKPPQKTVTKGRPSSTKRELLLSEHQDAAAMKKKKKLEKITKLKNKTIQQQRVPLKRIFINSGSLN</sequence>
<feature type="domain" description="MULE transposase" evidence="2">
    <location>
        <begin position="235"/>
        <end position="337"/>
    </location>
</feature>
<dbReference type="InterPro" id="IPR004330">
    <property type="entry name" value="FAR1_DNA_bnd_dom"/>
</dbReference>
<dbReference type="PANTHER" id="PTHR31669">
    <property type="entry name" value="PROTEIN FAR1-RELATED SEQUENCE 10-RELATED"/>
    <property type="match status" value="1"/>
</dbReference>
<dbReference type="Pfam" id="PF10551">
    <property type="entry name" value="MULE"/>
    <property type="match status" value="1"/>
</dbReference>
<dbReference type="Pfam" id="PF03101">
    <property type="entry name" value="FAR1"/>
    <property type="match status" value="1"/>
</dbReference>
<protein>
    <submittedName>
        <fullName evidence="3">40353_t:CDS:1</fullName>
    </submittedName>
</protein>
<keyword evidence="4" id="KW-1185">Reference proteome</keyword>
<feature type="domain" description="FAR1" evidence="1">
    <location>
        <begin position="26"/>
        <end position="118"/>
    </location>
</feature>
<dbReference type="EMBL" id="CAJVQB010046579">
    <property type="protein sequence ID" value="CAG8833035.1"/>
    <property type="molecule type" value="Genomic_DNA"/>
</dbReference>
<evidence type="ECO:0000313" key="3">
    <source>
        <dbReference type="EMBL" id="CAG8833035.1"/>
    </source>
</evidence>
<dbReference type="InterPro" id="IPR018289">
    <property type="entry name" value="MULE_transposase_dom"/>
</dbReference>
<evidence type="ECO:0000259" key="2">
    <source>
        <dbReference type="Pfam" id="PF10551"/>
    </source>
</evidence>
<gene>
    <name evidence="3" type="ORF">GMARGA_LOCUS31349</name>
</gene>
<feature type="non-terminal residue" evidence="3">
    <location>
        <position position="655"/>
    </location>
</feature>
<organism evidence="3 4">
    <name type="scientific">Gigaspora margarita</name>
    <dbReference type="NCBI Taxonomy" id="4874"/>
    <lineage>
        <taxon>Eukaryota</taxon>
        <taxon>Fungi</taxon>
        <taxon>Fungi incertae sedis</taxon>
        <taxon>Mucoromycota</taxon>
        <taxon>Glomeromycotina</taxon>
        <taxon>Glomeromycetes</taxon>
        <taxon>Diversisporales</taxon>
        <taxon>Gigasporaceae</taxon>
        <taxon>Gigaspora</taxon>
    </lineage>
</organism>
<dbReference type="Proteomes" id="UP000789901">
    <property type="component" value="Unassembled WGS sequence"/>
</dbReference>
<name>A0ABN7WI77_GIGMA</name>